<sequence length="462" mass="52201">MFWFLKVFKAISPSFSQGWNLETIDTADAVDDSGLFEIEPMNEIIIGRNVSLYSMVKSSIPETSIWFAQDSNGCIWKLDLSFSNITQDPECLFSFHAGAIQGMDVSESSHLMATTALDSSVRVFDFLSKKELTICRFKQGGTALTWASDMVNTAGGLLVVGFDDGVVRLLELYNTQSLHVVAGRTRSGDAELRLRQALKPHNAPVTAIAYERTRKIMATGSADSTVFFFTVGERYTPIGFVTVPGPVQGLEWSPQSHEKNTLLIFCQNGHVVEVQCPDPRAQIGGNTFQLSDLPTMHFCFSSIKSRIKVIKEEKKKEREKRLKKLKEKKPDATEEELQEEEKEEDEKEEELPPLYIPSPPSPLHCCFYSTPGSFWLSMVGLETEKAAQDIEDPSAYSIETAKQKLELDRMHKEAEQRKQERRKRLAELQSRFQALLEQNQSLPEHIRLHRSNSLLLTKPAFI</sequence>
<evidence type="ECO:0000256" key="1">
    <source>
        <dbReference type="ARBA" id="ARBA00004430"/>
    </source>
</evidence>
<evidence type="ECO:0000313" key="12">
    <source>
        <dbReference type="Proteomes" id="UP000472260"/>
    </source>
</evidence>
<evidence type="ECO:0000256" key="9">
    <source>
        <dbReference type="SAM" id="Coils"/>
    </source>
</evidence>
<organism evidence="11 12">
    <name type="scientific">Sinocyclocheilus anshuiensis</name>
    <dbReference type="NCBI Taxonomy" id="1608454"/>
    <lineage>
        <taxon>Eukaryota</taxon>
        <taxon>Metazoa</taxon>
        <taxon>Chordata</taxon>
        <taxon>Craniata</taxon>
        <taxon>Vertebrata</taxon>
        <taxon>Euteleostomi</taxon>
        <taxon>Actinopterygii</taxon>
        <taxon>Neopterygii</taxon>
        <taxon>Teleostei</taxon>
        <taxon>Ostariophysi</taxon>
        <taxon>Cypriniformes</taxon>
        <taxon>Cyprinidae</taxon>
        <taxon>Cyprininae</taxon>
        <taxon>Sinocyclocheilus</taxon>
    </lineage>
</organism>
<keyword evidence="12" id="KW-1185">Reference proteome</keyword>
<dbReference type="PROSITE" id="PS50082">
    <property type="entry name" value="WD_REPEATS_2"/>
    <property type="match status" value="2"/>
</dbReference>
<accession>A0A671SDZ6</accession>
<dbReference type="SMART" id="SM00320">
    <property type="entry name" value="WD40"/>
    <property type="match status" value="2"/>
</dbReference>
<keyword evidence="6" id="KW-0206">Cytoskeleton</keyword>
<dbReference type="FunFam" id="2.130.10.10:FF:000547">
    <property type="entry name" value="Cilia- and flagella-associated protein 44"/>
    <property type="match status" value="1"/>
</dbReference>
<dbReference type="InterPro" id="IPR015943">
    <property type="entry name" value="WD40/YVTN_repeat-like_dom_sf"/>
</dbReference>
<reference evidence="11" key="1">
    <citation type="submission" date="2025-08" db="UniProtKB">
        <authorList>
            <consortium name="Ensembl"/>
        </authorList>
    </citation>
    <scope>IDENTIFICATION</scope>
</reference>
<reference evidence="11" key="2">
    <citation type="submission" date="2025-09" db="UniProtKB">
        <authorList>
            <consortium name="Ensembl"/>
        </authorList>
    </citation>
    <scope>IDENTIFICATION</scope>
</reference>
<dbReference type="Ensembl" id="ENSSANT00000100309.1">
    <property type="protein sequence ID" value="ENSSANP00000094458.1"/>
    <property type="gene ID" value="ENSSANG00000046566.1"/>
</dbReference>
<dbReference type="SUPFAM" id="SSF50978">
    <property type="entry name" value="WD40 repeat-like"/>
    <property type="match status" value="1"/>
</dbReference>
<keyword evidence="2" id="KW-0963">Cytoplasm</keyword>
<evidence type="ECO:0000313" key="11">
    <source>
        <dbReference type="Ensembl" id="ENSSANP00000094458.1"/>
    </source>
</evidence>
<dbReference type="Proteomes" id="UP000472260">
    <property type="component" value="Unassembled WGS sequence"/>
</dbReference>
<feature type="region of interest" description="Disordered" evidence="10">
    <location>
        <begin position="319"/>
        <end position="352"/>
    </location>
</feature>
<dbReference type="GO" id="GO:0005930">
    <property type="term" value="C:axoneme"/>
    <property type="evidence" value="ECO:0007669"/>
    <property type="project" value="UniProtKB-SubCell"/>
</dbReference>
<evidence type="ECO:0000256" key="3">
    <source>
        <dbReference type="ARBA" id="ARBA00022574"/>
    </source>
</evidence>
<comment type="subcellular location">
    <subcellularLocation>
        <location evidence="1">Cytoplasm</location>
        <location evidence="1">Cytoskeleton</location>
        <location evidence="1">Cilium axoneme</location>
    </subcellularLocation>
</comment>
<evidence type="ECO:0000256" key="4">
    <source>
        <dbReference type="ARBA" id="ARBA00022737"/>
    </source>
</evidence>
<keyword evidence="3 8" id="KW-0853">WD repeat</keyword>
<keyword evidence="4" id="KW-0677">Repeat</keyword>
<dbReference type="Pfam" id="PF00400">
    <property type="entry name" value="WD40"/>
    <property type="match status" value="2"/>
</dbReference>
<evidence type="ECO:0000256" key="5">
    <source>
        <dbReference type="ARBA" id="ARBA00023054"/>
    </source>
</evidence>
<feature type="compositionally biased region" description="Acidic residues" evidence="10">
    <location>
        <begin position="333"/>
        <end position="351"/>
    </location>
</feature>
<dbReference type="AlphaFoldDB" id="A0A671SDZ6"/>
<name>A0A671SDZ6_9TELE</name>
<evidence type="ECO:0000256" key="2">
    <source>
        <dbReference type="ARBA" id="ARBA00022490"/>
    </source>
</evidence>
<feature type="repeat" description="WD" evidence="8">
    <location>
        <begin position="93"/>
        <end position="134"/>
    </location>
</feature>
<dbReference type="PANTHER" id="PTHR14885:SF3">
    <property type="entry name" value="CILIA- AND FLAGELLA-ASSOCIATED PROTEIN 44"/>
    <property type="match status" value="1"/>
</dbReference>
<keyword evidence="7" id="KW-0966">Cell projection</keyword>
<feature type="repeat" description="WD" evidence="8">
    <location>
        <begin position="198"/>
        <end position="231"/>
    </location>
</feature>
<evidence type="ECO:0000256" key="8">
    <source>
        <dbReference type="PROSITE-ProRule" id="PRU00221"/>
    </source>
</evidence>
<protein>
    <submittedName>
        <fullName evidence="11">Uncharacterized protein</fullName>
    </submittedName>
</protein>
<feature type="coiled-coil region" evidence="9">
    <location>
        <begin position="402"/>
        <end position="438"/>
    </location>
</feature>
<evidence type="ECO:0000256" key="10">
    <source>
        <dbReference type="SAM" id="MobiDB-lite"/>
    </source>
</evidence>
<proteinExistence type="predicted"/>
<evidence type="ECO:0000256" key="7">
    <source>
        <dbReference type="ARBA" id="ARBA00023273"/>
    </source>
</evidence>
<dbReference type="PANTHER" id="PTHR14885">
    <property type="entry name" value="CILIA- AND FLAGELLA-ASSOCIATED PROTEIN 43-RELATED"/>
    <property type="match status" value="1"/>
</dbReference>
<keyword evidence="5 9" id="KW-0175">Coiled coil</keyword>
<dbReference type="GO" id="GO:0003341">
    <property type="term" value="P:cilium movement"/>
    <property type="evidence" value="ECO:0007669"/>
    <property type="project" value="UniProtKB-ARBA"/>
</dbReference>
<dbReference type="InterPro" id="IPR036322">
    <property type="entry name" value="WD40_repeat_dom_sf"/>
</dbReference>
<evidence type="ECO:0000256" key="6">
    <source>
        <dbReference type="ARBA" id="ARBA00023212"/>
    </source>
</evidence>
<dbReference type="Gene3D" id="2.130.10.10">
    <property type="entry name" value="YVTN repeat-like/Quinoprotein amine dehydrogenase"/>
    <property type="match status" value="1"/>
</dbReference>
<dbReference type="InterPro" id="IPR001680">
    <property type="entry name" value="WD40_rpt"/>
</dbReference>